<accession>A0AAW0SKQ5</accession>
<evidence type="ECO:0000313" key="3">
    <source>
        <dbReference type="Proteomes" id="UP001487740"/>
    </source>
</evidence>
<sequence>MGPTVPRRGEGEQTGPSEGRWLCDANIGYLTLPPLLPLPLISSFSSSFPSSHKPHPPAAPSHHPALCVVLVVLYTGVAGARFFSLSSSVFETEMRAR</sequence>
<keyword evidence="1" id="KW-0812">Transmembrane</keyword>
<reference evidence="2 3" key="1">
    <citation type="submission" date="2023-03" db="EMBL/GenBank/DDBJ databases">
        <title>High-quality genome of Scylla paramamosain provides insights in environmental adaptation.</title>
        <authorList>
            <person name="Zhang L."/>
        </authorList>
    </citation>
    <scope>NUCLEOTIDE SEQUENCE [LARGE SCALE GENOMIC DNA]</scope>
    <source>
        <strain evidence="2">LZ_2023a</strain>
        <tissue evidence="2">Muscle</tissue>
    </source>
</reference>
<evidence type="ECO:0000313" key="2">
    <source>
        <dbReference type="EMBL" id="KAK8375970.1"/>
    </source>
</evidence>
<evidence type="ECO:0000256" key="1">
    <source>
        <dbReference type="SAM" id="Phobius"/>
    </source>
</evidence>
<protein>
    <submittedName>
        <fullName evidence="2">Uncharacterized protein</fullName>
    </submittedName>
</protein>
<dbReference type="AlphaFoldDB" id="A0AAW0SKQ5"/>
<dbReference type="Proteomes" id="UP001487740">
    <property type="component" value="Unassembled WGS sequence"/>
</dbReference>
<keyword evidence="3" id="KW-1185">Reference proteome</keyword>
<gene>
    <name evidence="2" type="ORF">O3P69_008590</name>
</gene>
<comment type="caution">
    <text evidence="2">The sequence shown here is derived from an EMBL/GenBank/DDBJ whole genome shotgun (WGS) entry which is preliminary data.</text>
</comment>
<organism evidence="2 3">
    <name type="scientific">Scylla paramamosain</name>
    <name type="common">Mud crab</name>
    <dbReference type="NCBI Taxonomy" id="85552"/>
    <lineage>
        <taxon>Eukaryota</taxon>
        <taxon>Metazoa</taxon>
        <taxon>Ecdysozoa</taxon>
        <taxon>Arthropoda</taxon>
        <taxon>Crustacea</taxon>
        <taxon>Multicrustacea</taxon>
        <taxon>Malacostraca</taxon>
        <taxon>Eumalacostraca</taxon>
        <taxon>Eucarida</taxon>
        <taxon>Decapoda</taxon>
        <taxon>Pleocyemata</taxon>
        <taxon>Brachyura</taxon>
        <taxon>Eubrachyura</taxon>
        <taxon>Portunoidea</taxon>
        <taxon>Portunidae</taxon>
        <taxon>Portuninae</taxon>
        <taxon>Scylla</taxon>
    </lineage>
</organism>
<dbReference type="EMBL" id="JARAKH010000049">
    <property type="protein sequence ID" value="KAK8375970.1"/>
    <property type="molecule type" value="Genomic_DNA"/>
</dbReference>
<keyword evidence="1" id="KW-0472">Membrane</keyword>
<keyword evidence="1" id="KW-1133">Transmembrane helix</keyword>
<proteinExistence type="predicted"/>
<name>A0AAW0SKQ5_SCYPA</name>
<feature type="transmembrane region" description="Helical" evidence="1">
    <location>
        <begin position="63"/>
        <end position="85"/>
    </location>
</feature>